<dbReference type="GO" id="GO:0075523">
    <property type="term" value="P:viral translational frameshifting"/>
    <property type="evidence" value="ECO:0007669"/>
    <property type="project" value="UniProtKB-KW"/>
</dbReference>
<sequence>MGDSQSHQTLTDWRVAFHVTTTDIESGARVSEWTLLISGSRECFLHSPEIVAPSTKETLLILLDYAKEVGCSKTIACIDKRYESSVNLVELYRHLGFMEQPNDGNSPRTCLVQQNKYLVMELLIDFEDGSGVESQ</sequence>
<dbReference type="SUPFAM" id="SSF55729">
    <property type="entry name" value="Acyl-CoA N-acyltransferases (Nat)"/>
    <property type="match status" value="1"/>
</dbReference>
<proteinExistence type="inferred from homology"/>
<name>A0A7S1THW6_9RHOD</name>
<comment type="similarity">
    <text evidence="1">Belongs to the ODC antizyme family.</text>
</comment>
<reference evidence="3" key="1">
    <citation type="submission" date="2021-01" db="EMBL/GenBank/DDBJ databases">
        <authorList>
            <person name="Corre E."/>
            <person name="Pelletier E."/>
            <person name="Niang G."/>
            <person name="Scheremetjew M."/>
            <person name="Finn R."/>
            <person name="Kale V."/>
            <person name="Holt S."/>
            <person name="Cochrane G."/>
            <person name="Meng A."/>
            <person name="Brown T."/>
            <person name="Cohen L."/>
        </authorList>
    </citation>
    <scope>NUCLEOTIDE SEQUENCE</scope>
    <source>
        <strain evidence="3">SAG 36.94</strain>
    </source>
</reference>
<dbReference type="Gene3D" id="3.40.630.60">
    <property type="match status" value="1"/>
</dbReference>
<dbReference type="InterPro" id="IPR038581">
    <property type="entry name" value="ODC_AZ_sf"/>
</dbReference>
<dbReference type="EMBL" id="HBGH01017020">
    <property type="protein sequence ID" value="CAD9237326.1"/>
    <property type="molecule type" value="Transcribed_RNA"/>
</dbReference>
<keyword evidence="2" id="KW-0688">Ribosomal frameshifting</keyword>
<accession>A0A7S1THW6</accession>
<organism evidence="3">
    <name type="scientific">Compsopogon caeruleus</name>
    <dbReference type="NCBI Taxonomy" id="31354"/>
    <lineage>
        <taxon>Eukaryota</taxon>
        <taxon>Rhodophyta</taxon>
        <taxon>Compsopogonophyceae</taxon>
        <taxon>Compsopogonales</taxon>
        <taxon>Compsopogonaceae</taxon>
        <taxon>Compsopogon</taxon>
    </lineage>
</organism>
<dbReference type="InterPro" id="IPR002993">
    <property type="entry name" value="ODC_AZ"/>
</dbReference>
<evidence type="ECO:0008006" key="4">
    <source>
        <dbReference type="Google" id="ProtNLM"/>
    </source>
</evidence>
<evidence type="ECO:0000313" key="3">
    <source>
        <dbReference type="EMBL" id="CAD9237326.1"/>
    </source>
</evidence>
<protein>
    <recommendedName>
        <fullName evidence="4">Glycylpeptide N-tetradecanoyltransferase</fullName>
    </recommendedName>
</protein>
<gene>
    <name evidence="3" type="ORF">CCAE0312_LOCUS9425</name>
</gene>
<dbReference type="Pfam" id="PF02100">
    <property type="entry name" value="ODC_AZ"/>
    <property type="match status" value="1"/>
</dbReference>
<evidence type="ECO:0000256" key="2">
    <source>
        <dbReference type="ARBA" id="ARBA00022758"/>
    </source>
</evidence>
<evidence type="ECO:0000256" key="1">
    <source>
        <dbReference type="ARBA" id="ARBA00008796"/>
    </source>
</evidence>
<dbReference type="InterPro" id="IPR016181">
    <property type="entry name" value="Acyl_CoA_acyltransferase"/>
</dbReference>
<dbReference type="GO" id="GO:0008073">
    <property type="term" value="F:ornithine decarboxylase inhibitor activity"/>
    <property type="evidence" value="ECO:0007669"/>
    <property type="project" value="InterPro"/>
</dbReference>
<dbReference type="AlphaFoldDB" id="A0A7S1THW6"/>